<dbReference type="Proteomes" id="UP001291309">
    <property type="component" value="Unassembled WGS sequence"/>
</dbReference>
<gene>
    <name evidence="1" type="ORF">SYV04_17760</name>
</gene>
<evidence type="ECO:0000313" key="2">
    <source>
        <dbReference type="Proteomes" id="UP001291309"/>
    </source>
</evidence>
<comment type="caution">
    <text evidence="1">The sequence shown here is derived from an EMBL/GenBank/DDBJ whole genome shotgun (WGS) entry which is preliminary data.</text>
</comment>
<reference evidence="1 2" key="1">
    <citation type="submission" date="2023-12" db="EMBL/GenBank/DDBJ databases">
        <title>the genome sequence of Hyalangium sp. s54d21.</title>
        <authorList>
            <person name="Zhang X."/>
        </authorList>
    </citation>
    <scope>NUCLEOTIDE SEQUENCE [LARGE SCALE GENOMIC DNA]</scope>
    <source>
        <strain evidence="2">s54d21</strain>
    </source>
</reference>
<sequence length="177" mass="20054">MVNSHRYKVSTGADNLKDALNELDRFVADPEGYRPPGERRPERALPILLNADTASQFLTWSRDEKKNSSKWVHEQKVYLAWWQEELGSVNLRELSIEQLLESLNGTKCRAPKIAVIKCLYSFLRKNGFRDSDGCVHRLAADDPAPAAPDSSLALAPTPWGARWLRQAHDQHPCPITH</sequence>
<protein>
    <submittedName>
        <fullName evidence="1">Uncharacterized protein</fullName>
    </submittedName>
</protein>
<proteinExistence type="predicted"/>
<evidence type="ECO:0000313" key="1">
    <source>
        <dbReference type="EMBL" id="MDY7228272.1"/>
    </source>
</evidence>
<dbReference type="RefSeq" id="WP_321546994.1">
    <property type="nucleotide sequence ID" value="NZ_JAXIVS010000005.1"/>
</dbReference>
<accession>A0ABU5H479</accession>
<dbReference type="EMBL" id="JAXIVS010000005">
    <property type="protein sequence ID" value="MDY7228272.1"/>
    <property type="molecule type" value="Genomic_DNA"/>
</dbReference>
<name>A0ABU5H479_9BACT</name>
<keyword evidence="2" id="KW-1185">Reference proteome</keyword>
<organism evidence="1 2">
    <name type="scientific">Hyalangium rubrum</name>
    <dbReference type="NCBI Taxonomy" id="3103134"/>
    <lineage>
        <taxon>Bacteria</taxon>
        <taxon>Pseudomonadati</taxon>
        <taxon>Myxococcota</taxon>
        <taxon>Myxococcia</taxon>
        <taxon>Myxococcales</taxon>
        <taxon>Cystobacterineae</taxon>
        <taxon>Archangiaceae</taxon>
        <taxon>Hyalangium</taxon>
    </lineage>
</organism>